<feature type="compositionally biased region" description="Basic and acidic residues" evidence="1">
    <location>
        <begin position="79"/>
        <end position="88"/>
    </location>
</feature>
<evidence type="ECO:0000256" key="1">
    <source>
        <dbReference type="SAM" id="MobiDB-lite"/>
    </source>
</evidence>
<dbReference type="InterPro" id="IPR010982">
    <property type="entry name" value="Lambda_DNA-bd_dom_sf"/>
</dbReference>
<comment type="caution">
    <text evidence="3">The sequence shown here is derived from an EMBL/GenBank/DDBJ whole genome shotgun (WGS) entry which is preliminary data.</text>
</comment>
<dbReference type="GO" id="GO:0003677">
    <property type="term" value="F:DNA binding"/>
    <property type="evidence" value="ECO:0007669"/>
    <property type="project" value="InterPro"/>
</dbReference>
<dbReference type="PANTHER" id="PTHR37301:SF1">
    <property type="entry name" value="DNA-BINDING PROTEIN"/>
    <property type="match status" value="1"/>
</dbReference>
<dbReference type="SMART" id="SM00530">
    <property type="entry name" value="HTH_XRE"/>
    <property type="match status" value="1"/>
</dbReference>
<dbReference type="OrthoDB" id="9805309at2"/>
<dbReference type="RefSeq" id="WP_051190917.1">
    <property type="nucleotide sequence ID" value="NZ_JANJZH010000020.1"/>
</dbReference>
<accession>A0A6N8JP51</accession>
<dbReference type="PROSITE" id="PS50943">
    <property type="entry name" value="HTH_CROC1"/>
    <property type="match status" value="1"/>
</dbReference>
<protein>
    <submittedName>
        <fullName evidence="3">Helix-turn-helix domain-containing protein</fullName>
    </submittedName>
</protein>
<dbReference type="Gene3D" id="1.10.260.40">
    <property type="entry name" value="lambda repressor-like DNA-binding domains"/>
    <property type="match status" value="1"/>
</dbReference>
<dbReference type="CDD" id="cd00093">
    <property type="entry name" value="HTH_XRE"/>
    <property type="match status" value="1"/>
</dbReference>
<dbReference type="Pfam" id="PF13443">
    <property type="entry name" value="HTH_26"/>
    <property type="match status" value="1"/>
</dbReference>
<gene>
    <name evidence="3" type="ORF">GKZ27_07835</name>
</gene>
<proteinExistence type="predicted"/>
<keyword evidence="4" id="KW-1185">Reference proteome</keyword>
<dbReference type="AlphaFoldDB" id="A0A6N8JP51"/>
<feature type="domain" description="HTH cro/C1-type" evidence="2">
    <location>
        <begin position="7"/>
        <end position="62"/>
    </location>
</feature>
<reference evidence="3 4" key="1">
    <citation type="submission" date="2019-12" db="EMBL/GenBank/DDBJ databases">
        <title>Microbes associate with the intestines of laboratory mice.</title>
        <authorList>
            <person name="Navarre W."/>
            <person name="Wong E."/>
        </authorList>
    </citation>
    <scope>NUCLEOTIDE SEQUENCE [LARGE SCALE GENOMIC DNA]</scope>
    <source>
        <strain evidence="3 4">NM66_B29</strain>
    </source>
</reference>
<dbReference type="PANTHER" id="PTHR37301">
    <property type="entry name" value="DNA-BINDING PROTEIN-RELATED"/>
    <property type="match status" value="1"/>
</dbReference>
<dbReference type="EMBL" id="WSRR01000019">
    <property type="protein sequence ID" value="MVX61362.1"/>
    <property type="molecule type" value="Genomic_DNA"/>
</dbReference>
<evidence type="ECO:0000259" key="2">
    <source>
        <dbReference type="PROSITE" id="PS50943"/>
    </source>
</evidence>
<sequence length="88" mass="10280">MQIISRLDRVMADRKMSVNELSERIDISPVNISRIRTGRVKAIRFSTLMKLCDELDCQPGDLFEFTRDDTPVHRRRTRSATEKKPSED</sequence>
<organism evidence="3 4">
    <name type="scientific">Adlercreutzia mucosicola</name>
    <dbReference type="NCBI Taxonomy" id="580026"/>
    <lineage>
        <taxon>Bacteria</taxon>
        <taxon>Bacillati</taxon>
        <taxon>Actinomycetota</taxon>
        <taxon>Coriobacteriia</taxon>
        <taxon>Eggerthellales</taxon>
        <taxon>Eggerthellaceae</taxon>
        <taxon>Adlercreutzia</taxon>
    </lineage>
</organism>
<evidence type="ECO:0000313" key="4">
    <source>
        <dbReference type="Proteomes" id="UP000463388"/>
    </source>
</evidence>
<dbReference type="SUPFAM" id="SSF47413">
    <property type="entry name" value="lambda repressor-like DNA-binding domains"/>
    <property type="match status" value="1"/>
</dbReference>
<evidence type="ECO:0000313" key="3">
    <source>
        <dbReference type="EMBL" id="MVX61362.1"/>
    </source>
</evidence>
<dbReference type="InterPro" id="IPR001387">
    <property type="entry name" value="Cro/C1-type_HTH"/>
</dbReference>
<name>A0A6N8JP51_9ACTN</name>
<dbReference type="Proteomes" id="UP000463388">
    <property type="component" value="Unassembled WGS sequence"/>
</dbReference>
<feature type="region of interest" description="Disordered" evidence="1">
    <location>
        <begin position="66"/>
        <end position="88"/>
    </location>
</feature>